<evidence type="ECO:0000313" key="3">
    <source>
        <dbReference type="EMBL" id="QNI31048.1"/>
    </source>
</evidence>
<dbReference type="Pfam" id="PF08388">
    <property type="entry name" value="GIIM"/>
    <property type="match status" value="1"/>
</dbReference>
<evidence type="ECO:0000256" key="1">
    <source>
        <dbReference type="ARBA" id="ARBA00034120"/>
    </source>
</evidence>
<organism evidence="3 4">
    <name type="scientific">Alloacidobacterium dinghuense</name>
    <dbReference type="NCBI Taxonomy" id="2763107"/>
    <lineage>
        <taxon>Bacteria</taxon>
        <taxon>Pseudomonadati</taxon>
        <taxon>Acidobacteriota</taxon>
        <taxon>Terriglobia</taxon>
        <taxon>Terriglobales</taxon>
        <taxon>Acidobacteriaceae</taxon>
        <taxon>Alloacidobacterium</taxon>
    </lineage>
</organism>
<comment type="similarity">
    <text evidence="1">Belongs to the bacterial reverse transcriptase family.</text>
</comment>
<dbReference type="InterPro" id="IPR043502">
    <property type="entry name" value="DNA/RNA_pol_sf"/>
</dbReference>
<dbReference type="InterPro" id="IPR013597">
    <property type="entry name" value="Mat_intron_G2"/>
</dbReference>
<dbReference type="Pfam" id="PF00078">
    <property type="entry name" value="RVT_1"/>
    <property type="match status" value="1"/>
</dbReference>
<dbReference type="PANTHER" id="PTHR34047">
    <property type="entry name" value="NUCLEAR INTRON MATURASE 1, MITOCHONDRIAL-RELATED"/>
    <property type="match status" value="1"/>
</dbReference>
<feature type="domain" description="Reverse transcriptase" evidence="2">
    <location>
        <begin position="52"/>
        <end position="293"/>
    </location>
</feature>
<dbReference type="EMBL" id="CP060394">
    <property type="protein sequence ID" value="QNI31048.1"/>
    <property type="molecule type" value="Genomic_DNA"/>
</dbReference>
<gene>
    <name evidence="3" type="ORF">H7849_18335</name>
</gene>
<dbReference type="RefSeq" id="WP_186741372.1">
    <property type="nucleotide sequence ID" value="NZ_CP060394.1"/>
</dbReference>
<evidence type="ECO:0000259" key="2">
    <source>
        <dbReference type="PROSITE" id="PS50878"/>
    </source>
</evidence>
<sequence length="400" mass="46241">MNAQSALFRVSDKEFLRKAWREISKRNMQSRGLDNVTIRAFKSRLDENLSDISNELRTGKYEFKKLRAHAIKKSGSNKPRPLQIASVRDRVVMKAIALFLEPRFNQFNLDCSFAFIKGRGVTPAINRIHQLIDQGNKYYFEADIINFFGSVDREVLWQMFSKEVRQKSLLSLLRKCFDLELEDLQSHHTEFQELFFGANTGIPQGGVLSPMLANFYLYEFDRRMVQHSFNLVRYADDFVVMCKSLEDAHRAHGLCRDTLTTLNLKIHTLDEQGSKSKIGSFSKDGLLFLGIRFEGQEIYPASKAVTRFKGKVKEILKPDSGNSLFKTLQQLTNLINGWGKWYKHMRVANIYLDADKFIKEQVEAYLKASGILLIGKHKRRQLKLLGIPSLYNMIEHSKKP</sequence>
<evidence type="ECO:0000313" key="4">
    <source>
        <dbReference type="Proteomes" id="UP000515312"/>
    </source>
</evidence>
<dbReference type="InterPro" id="IPR051083">
    <property type="entry name" value="GrpII_Intron_Splice-Mob/Def"/>
</dbReference>
<keyword evidence="4" id="KW-1185">Reference proteome</keyword>
<dbReference type="SUPFAM" id="SSF56672">
    <property type="entry name" value="DNA/RNA polymerases"/>
    <property type="match status" value="1"/>
</dbReference>
<reference evidence="3 4" key="1">
    <citation type="submission" date="2020-08" db="EMBL/GenBank/DDBJ databases">
        <title>Edaphobacter telluris sp. nov. and Acidobacterium dinghuensis sp. nov., two acidobacteria isolated from forest soil.</title>
        <authorList>
            <person name="Fu J."/>
            <person name="Qiu L."/>
        </authorList>
    </citation>
    <scope>NUCLEOTIDE SEQUENCE [LARGE SCALE GENOMIC DNA]</scope>
    <source>
        <strain evidence="3">4Y35</strain>
    </source>
</reference>
<accession>A0A7G8BES8</accession>
<dbReference type="CDD" id="cd01651">
    <property type="entry name" value="RT_G2_intron"/>
    <property type="match status" value="1"/>
</dbReference>
<name>A0A7G8BES8_9BACT</name>
<dbReference type="PROSITE" id="PS50878">
    <property type="entry name" value="RT_POL"/>
    <property type="match status" value="1"/>
</dbReference>
<proteinExistence type="inferred from homology"/>
<dbReference type="PANTHER" id="PTHR34047:SF8">
    <property type="entry name" value="PROTEIN YKFC"/>
    <property type="match status" value="1"/>
</dbReference>
<dbReference type="InterPro" id="IPR000477">
    <property type="entry name" value="RT_dom"/>
</dbReference>
<dbReference type="KEGG" id="adin:H7849_18335"/>
<dbReference type="AlphaFoldDB" id="A0A7G8BES8"/>
<dbReference type="Proteomes" id="UP000515312">
    <property type="component" value="Chromosome"/>
</dbReference>
<protein>
    <recommendedName>
        <fullName evidence="2">Reverse transcriptase domain-containing protein</fullName>
    </recommendedName>
</protein>